<dbReference type="InterPro" id="IPR004252">
    <property type="entry name" value="Probable_transposase_24"/>
</dbReference>
<dbReference type="Pfam" id="PF03004">
    <property type="entry name" value="Transposase_24"/>
    <property type="match status" value="1"/>
</dbReference>
<dbReference type="AlphaFoldDB" id="A0A6A1V4U3"/>
<organism evidence="1 2">
    <name type="scientific">Morella rubra</name>
    <name type="common">Chinese bayberry</name>
    <dbReference type="NCBI Taxonomy" id="262757"/>
    <lineage>
        <taxon>Eukaryota</taxon>
        <taxon>Viridiplantae</taxon>
        <taxon>Streptophyta</taxon>
        <taxon>Embryophyta</taxon>
        <taxon>Tracheophyta</taxon>
        <taxon>Spermatophyta</taxon>
        <taxon>Magnoliopsida</taxon>
        <taxon>eudicotyledons</taxon>
        <taxon>Gunneridae</taxon>
        <taxon>Pentapetalae</taxon>
        <taxon>rosids</taxon>
        <taxon>fabids</taxon>
        <taxon>Fagales</taxon>
        <taxon>Myricaceae</taxon>
        <taxon>Morella</taxon>
    </lineage>
</organism>
<keyword evidence="2" id="KW-1185">Reference proteome</keyword>
<dbReference type="Proteomes" id="UP000516437">
    <property type="component" value="Chromosome 7"/>
</dbReference>
<comment type="caution">
    <text evidence="1">The sequence shown here is derived from an EMBL/GenBank/DDBJ whole genome shotgun (WGS) entry which is preliminary data.</text>
</comment>
<evidence type="ECO:0000313" key="2">
    <source>
        <dbReference type="Proteomes" id="UP000516437"/>
    </source>
</evidence>
<protein>
    <submittedName>
        <fullName evidence="1">Uncharacterized protein</fullName>
    </submittedName>
</protein>
<evidence type="ECO:0000313" key="1">
    <source>
        <dbReference type="EMBL" id="KAB1206280.1"/>
    </source>
</evidence>
<name>A0A6A1V4U3_9ROSI</name>
<dbReference type="OrthoDB" id="1580137at2759"/>
<sequence length="149" mass="17558">MDEDTYAKLCDMFADPKYKEKCKVNTKNRKGLTVFYTVGTRLFAQYRKVLEIFPSVTSEIGPVELYAASHKRKNGDWLSDVAKDNHLYNIFVLKNSLYYMLAFLHNRDFDDFNKWIKFTKSKSSKTKTFLSKSQKTRRLKIKKMQGAQK</sequence>
<accession>A0A6A1V4U3</accession>
<dbReference type="EMBL" id="RXIC02000025">
    <property type="protein sequence ID" value="KAB1206280.1"/>
    <property type="molecule type" value="Genomic_DNA"/>
</dbReference>
<proteinExistence type="predicted"/>
<gene>
    <name evidence="1" type="ORF">CJ030_MR7G011773</name>
</gene>
<reference evidence="1 2" key="1">
    <citation type="journal article" date="2019" name="Plant Biotechnol. J.">
        <title>The red bayberry genome and genetic basis of sex determination.</title>
        <authorList>
            <person name="Jia H.M."/>
            <person name="Jia H.J."/>
            <person name="Cai Q.L."/>
            <person name="Wang Y."/>
            <person name="Zhao H.B."/>
            <person name="Yang W.F."/>
            <person name="Wang G.Y."/>
            <person name="Li Y.H."/>
            <person name="Zhan D.L."/>
            <person name="Shen Y.T."/>
            <person name="Niu Q.F."/>
            <person name="Chang L."/>
            <person name="Qiu J."/>
            <person name="Zhao L."/>
            <person name="Xie H.B."/>
            <person name="Fu W.Y."/>
            <person name="Jin J."/>
            <person name="Li X.W."/>
            <person name="Jiao Y."/>
            <person name="Zhou C.C."/>
            <person name="Tu T."/>
            <person name="Chai C.Y."/>
            <person name="Gao J.L."/>
            <person name="Fan L.J."/>
            <person name="van de Weg E."/>
            <person name="Wang J.Y."/>
            <person name="Gao Z.S."/>
        </authorList>
    </citation>
    <scope>NUCLEOTIDE SEQUENCE [LARGE SCALE GENOMIC DNA]</scope>
    <source>
        <tissue evidence="1">Leaves</tissue>
    </source>
</reference>